<evidence type="ECO:0000256" key="6">
    <source>
        <dbReference type="HAMAP-Rule" id="MF_00267"/>
    </source>
</evidence>
<dbReference type="InterPro" id="IPR016098">
    <property type="entry name" value="CAP/MinC_C"/>
</dbReference>
<comment type="subunit">
    <text evidence="6">Interacts with MinD and FtsZ.</text>
</comment>
<gene>
    <name evidence="6 8" type="primary">minC</name>
    <name evidence="8" type="ORF">HFQ13_02660</name>
</gene>
<keyword evidence="3 6" id="KW-0717">Septation</keyword>
<comment type="caution">
    <text evidence="8">The sequence shown here is derived from an EMBL/GenBank/DDBJ whole genome shotgun (WGS) entry which is preliminary data.</text>
</comment>
<accession>A0AAE2YN91</accession>
<proteinExistence type="inferred from homology"/>
<keyword evidence="2 6" id="KW-0132">Cell division</keyword>
<evidence type="ECO:0000313" key="9">
    <source>
        <dbReference type="Proteomes" id="UP001197378"/>
    </source>
</evidence>
<protein>
    <recommendedName>
        <fullName evidence="6">Probable septum site-determining protein MinC</fullName>
    </recommendedName>
</protein>
<evidence type="ECO:0000256" key="2">
    <source>
        <dbReference type="ARBA" id="ARBA00022618"/>
    </source>
</evidence>
<dbReference type="NCBIfam" id="TIGR01222">
    <property type="entry name" value="minC"/>
    <property type="match status" value="1"/>
</dbReference>
<evidence type="ECO:0000256" key="4">
    <source>
        <dbReference type="ARBA" id="ARBA00023306"/>
    </source>
</evidence>
<evidence type="ECO:0000256" key="1">
    <source>
        <dbReference type="ARBA" id="ARBA00006291"/>
    </source>
</evidence>
<keyword evidence="9" id="KW-1185">Reference proteome</keyword>
<evidence type="ECO:0000259" key="7">
    <source>
        <dbReference type="Pfam" id="PF03775"/>
    </source>
</evidence>
<dbReference type="Pfam" id="PF03775">
    <property type="entry name" value="MinC_C"/>
    <property type="match status" value="1"/>
</dbReference>
<dbReference type="EMBL" id="JAAXYO010000033">
    <property type="protein sequence ID" value="MBU2787122.1"/>
    <property type="molecule type" value="Genomic_DNA"/>
</dbReference>
<dbReference type="GO" id="GO:0000917">
    <property type="term" value="P:division septum assembly"/>
    <property type="evidence" value="ECO:0007669"/>
    <property type="project" value="UniProtKB-KW"/>
</dbReference>
<dbReference type="AlphaFoldDB" id="A0AAE2YN91"/>
<dbReference type="Gene3D" id="2.160.20.70">
    <property type="match status" value="1"/>
</dbReference>
<keyword evidence="4 6" id="KW-0131">Cell cycle</keyword>
<comment type="similarity">
    <text evidence="1 6">Belongs to the MinC family.</text>
</comment>
<dbReference type="PANTHER" id="PTHR34108">
    <property type="entry name" value="SEPTUM SITE-DETERMINING PROTEIN MINC"/>
    <property type="match status" value="1"/>
</dbReference>
<reference evidence="8" key="1">
    <citation type="journal article" date="2021" name="ISME J.">
        <title>Genomic evolution of the class Acidithiobacillia: deep-branching Proteobacteria living in extreme acidic conditions.</title>
        <authorList>
            <person name="Moya-Beltran A."/>
            <person name="Beard S."/>
            <person name="Rojas-Villalobos C."/>
            <person name="Issotta F."/>
            <person name="Gallardo Y."/>
            <person name="Ulloa R."/>
            <person name="Giaveno A."/>
            <person name="Degli Esposti M."/>
            <person name="Johnson D.B."/>
            <person name="Quatrini R."/>
        </authorList>
    </citation>
    <scope>NUCLEOTIDE SEQUENCE</scope>
    <source>
        <strain evidence="8">VAN18-1</strain>
    </source>
</reference>
<dbReference type="RefSeq" id="WP_215872133.1">
    <property type="nucleotide sequence ID" value="NZ_JAAXYO010000033.1"/>
</dbReference>
<dbReference type="Proteomes" id="UP001197378">
    <property type="component" value="Unassembled WGS sequence"/>
</dbReference>
<dbReference type="InterPro" id="IPR013033">
    <property type="entry name" value="MinC"/>
</dbReference>
<dbReference type="InterPro" id="IPR036145">
    <property type="entry name" value="MinC_C_sf"/>
</dbReference>
<dbReference type="GO" id="GO:0000902">
    <property type="term" value="P:cell morphogenesis"/>
    <property type="evidence" value="ECO:0007669"/>
    <property type="project" value="InterPro"/>
</dbReference>
<dbReference type="PANTHER" id="PTHR34108:SF1">
    <property type="entry name" value="SEPTUM SITE-DETERMINING PROTEIN MINC"/>
    <property type="match status" value="1"/>
</dbReference>
<comment type="function">
    <text evidence="5 6">Cell division inhibitor that blocks the formation of polar Z ring septums. Rapidly oscillates between the poles of the cell to destabilize FtsZ filaments that have formed before they mature into polar Z rings. Prevents FtsZ polymerization.</text>
</comment>
<dbReference type="HAMAP" id="MF_00267">
    <property type="entry name" value="MinC"/>
    <property type="match status" value="1"/>
</dbReference>
<name>A0AAE2YN91_9PROT</name>
<dbReference type="SUPFAM" id="SSF63848">
    <property type="entry name" value="Cell-division inhibitor MinC, C-terminal domain"/>
    <property type="match status" value="1"/>
</dbReference>
<dbReference type="GO" id="GO:1901891">
    <property type="term" value="P:regulation of cell septum assembly"/>
    <property type="evidence" value="ECO:0007669"/>
    <property type="project" value="InterPro"/>
</dbReference>
<evidence type="ECO:0000256" key="5">
    <source>
        <dbReference type="ARBA" id="ARBA00025606"/>
    </source>
</evidence>
<feature type="domain" description="Septum formation inhibitor MinC C-terminal" evidence="7">
    <location>
        <begin position="127"/>
        <end position="225"/>
    </location>
</feature>
<dbReference type="Gene3D" id="3.30.70.260">
    <property type="match status" value="1"/>
</dbReference>
<organism evidence="8 9">
    <name type="scientific">Igneacidithiobacillus copahuensis</name>
    <dbReference type="NCBI Taxonomy" id="2724909"/>
    <lineage>
        <taxon>Bacteria</taxon>
        <taxon>Pseudomonadati</taxon>
        <taxon>Pseudomonadota</taxon>
        <taxon>Acidithiobacillia</taxon>
        <taxon>Acidithiobacillales</taxon>
        <taxon>Acidithiobacillaceae</taxon>
        <taxon>Igneacidithiobacillus</taxon>
    </lineage>
</organism>
<evidence type="ECO:0000313" key="8">
    <source>
        <dbReference type="EMBL" id="MBU2787122.1"/>
    </source>
</evidence>
<sequence>MNPTPKSILRLSGGVFTLSVLRLTDASVKTLQAELAAQGSALRLVEGAAVVLDLTDIDPSLSLPYTEWLETLREAGCFPIGVRNVSDEQAEAAAALGLPHLRGSDAKIATAPSNVPLVTHAAAGSVFSQPLRSGQRQYARGGDLVCLGAVNAGAEVLADGHVHVYGPLRGRALAGVQGDESARIFCQRLEAELVAIAGVYMTLDAEHPLWGKAAQVSLDGEHLHIIALEN</sequence>
<dbReference type="InterPro" id="IPR005526">
    <property type="entry name" value="Septum_form_inhib_MinC_C"/>
</dbReference>
<evidence type="ECO:0000256" key="3">
    <source>
        <dbReference type="ARBA" id="ARBA00023210"/>
    </source>
</evidence>